<evidence type="ECO:0000313" key="1">
    <source>
        <dbReference type="Proteomes" id="UP000492821"/>
    </source>
</evidence>
<protein>
    <submittedName>
        <fullName evidence="2">Receptor expression-enhancing protein</fullName>
    </submittedName>
</protein>
<reference evidence="1" key="1">
    <citation type="journal article" date="2013" name="Genetics">
        <title>The draft genome and transcriptome of Panagrellus redivivus are shaped by the harsh demands of a free-living lifestyle.</title>
        <authorList>
            <person name="Srinivasan J."/>
            <person name="Dillman A.R."/>
            <person name="Macchietto M.G."/>
            <person name="Heikkinen L."/>
            <person name="Lakso M."/>
            <person name="Fracchia K.M."/>
            <person name="Antoshechkin I."/>
            <person name="Mortazavi A."/>
            <person name="Wong G."/>
            <person name="Sternberg P.W."/>
        </authorList>
    </citation>
    <scope>NUCLEOTIDE SEQUENCE [LARGE SCALE GENOMIC DNA]</scope>
    <source>
        <strain evidence="1">MT8872</strain>
    </source>
</reference>
<name>A0A7E4URN3_PANRE</name>
<dbReference type="Pfam" id="PF03134">
    <property type="entry name" value="TB2_DP1_HVA22"/>
    <property type="match status" value="1"/>
</dbReference>
<evidence type="ECO:0000313" key="2">
    <source>
        <dbReference type="WBParaSite" id="Pan_g12021.t1"/>
    </source>
</evidence>
<reference evidence="2" key="2">
    <citation type="submission" date="2020-10" db="UniProtKB">
        <authorList>
            <consortium name="WormBaseParasite"/>
        </authorList>
    </citation>
    <scope>IDENTIFICATION</scope>
</reference>
<sequence>MVIQALIEQWREYVFDKRHFTARWLARATIDIPFPPDQIALTVSSLYALCLMFSDSSEGLANTLAVFVPLILTYLYPTEAPEDAFILLYWGVYNIITLFDEYLNDILPAYYCLKLLLLSSLFLKPFNYAPILMARIEIWQKRIATSPEETDEDGN</sequence>
<dbReference type="AlphaFoldDB" id="A0A7E4URN3"/>
<proteinExistence type="predicted"/>
<accession>A0A7E4URN3</accession>
<dbReference type="Proteomes" id="UP000492821">
    <property type="component" value="Unassembled WGS sequence"/>
</dbReference>
<organism evidence="1 2">
    <name type="scientific">Panagrellus redivivus</name>
    <name type="common">Microworm</name>
    <dbReference type="NCBI Taxonomy" id="6233"/>
    <lineage>
        <taxon>Eukaryota</taxon>
        <taxon>Metazoa</taxon>
        <taxon>Ecdysozoa</taxon>
        <taxon>Nematoda</taxon>
        <taxon>Chromadorea</taxon>
        <taxon>Rhabditida</taxon>
        <taxon>Tylenchina</taxon>
        <taxon>Panagrolaimomorpha</taxon>
        <taxon>Panagrolaimoidea</taxon>
        <taxon>Panagrolaimidae</taxon>
        <taxon>Panagrellus</taxon>
    </lineage>
</organism>
<dbReference type="WBParaSite" id="Pan_g12021.t1">
    <property type="protein sequence ID" value="Pan_g12021.t1"/>
    <property type="gene ID" value="Pan_g12021"/>
</dbReference>
<keyword evidence="1" id="KW-1185">Reference proteome</keyword>
<dbReference type="InterPro" id="IPR004345">
    <property type="entry name" value="TB2_DP1_HVA22"/>
</dbReference>